<dbReference type="Proteomes" id="UP001596414">
    <property type="component" value="Unassembled WGS sequence"/>
</dbReference>
<keyword evidence="2 5" id="KW-0812">Transmembrane</keyword>
<evidence type="ECO:0000256" key="3">
    <source>
        <dbReference type="ARBA" id="ARBA00022989"/>
    </source>
</evidence>
<keyword evidence="3 5" id="KW-1133">Transmembrane helix</keyword>
<protein>
    <submittedName>
        <fullName evidence="7">DMT family transporter</fullName>
    </submittedName>
</protein>
<sequence length="319" mass="32416">MYSITKNQFQLPAALVLVGVGLLWGAAFPAIDVVVDEVPPLGAAGIRYAVAGCIVLAYATVVTDRLLPQDHRELLGIACVGTFMFGGYQGALFIGTQYVSGAVAAVVVSMSPVVAAVIAVPLLGESSGLLDACGFVLGLAGVVVIAQPAPGSDVLSSTAIGVGLVFGGTAMFAVGSVTIQLVEGGLPLEALQGWAMLVGATLLFSGSILSGESMPAPSTLSPAALGSLIYISLAAGAAGYLLYFGLVRRVGATETTLVAYLEPVFATLVSVLFLGHTLAFSTVLGFLAVATGFVLVSRERVASTLENHGVTRVNWVIDV</sequence>
<organism evidence="7 8">
    <name type="scientific">Halovenus rubra</name>
    <dbReference type="NCBI Taxonomy" id="869890"/>
    <lineage>
        <taxon>Archaea</taxon>
        <taxon>Methanobacteriati</taxon>
        <taxon>Methanobacteriota</taxon>
        <taxon>Stenosarchaea group</taxon>
        <taxon>Halobacteria</taxon>
        <taxon>Halobacteriales</taxon>
        <taxon>Haloarculaceae</taxon>
        <taxon>Halovenus</taxon>
    </lineage>
</organism>
<name>A0ABD5X6H0_9EURY</name>
<comment type="subcellular location">
    <subcellularLocation>
        <location evidence="1">Membrane</location>
        <topology evidence="1">Multi-pass membrane protein</topology>
    </subcellularLocation>
</comment>
<dbReference type="GO" id="GO:0016020">
    <property type="term" value="C:membrane"/>
    <property type="evidence" value="ECO:0007669"/>
    <property type="project" value="UniProtKB-SubCell"/>
</dbReference>
<dbReference type="EMBL" id="JBHSZQ010000008">
    <property type="protein sequence ID" value="MFC7125637.1"/>
    <property type="molecule type" value="Genomic_DNA"/>
</dbReference>
<dbReference type="InterPro" id="IPR000620">
    <property type="entry name" value="EamA_dom"/>
</dbReference>
<feature type="transmembrane region" description="Helical" evidence="5">
    <location>
        <begin position="194"/>
        <end position="211"/>
    </location>
</feature>
<feature type="transmembrane region" description="Helical" evidence="5">
    <location>
        <begin position="129"/>
        <end position="147"/>
    </location>
</feature>
<accession>A0ABD5X6H0</accession>
<gene>
    <name evidence="7" type="ORF">ACFQJ7_06245</name>
</gene>
<evidence type="ECO:0000313" key="7">
    <source>
        <dbReference type="EMBL" id="MFC7125637.1"/>
    </source>
</evidence>
<dbReference type="RefSeq" id="WP_267636976.1">
    <property type="nucleotide sequence ID" value="NZ_JAODIY010000008.1"/>
</dbReference>
<comment type="caution">
    <text evidence="7">The sequence shown here is derived from an EMBL/GenBank/DDBJ whole genome shotgun (WGS) entry which is preliminary data.</text>
</comment>
<dbReference type="Pfam" id="PF00892">
    <property type="entry name" value="EamA"/>
    <property type="match status" value="2"/>
</dbReference>
<feature type="transmembrane region" description="Helical" evidence="5">
    <location>
        <begin position="255"/>
        <end position="273"/>
    </location>
</feature>
<reference evidence="7 8" key="1">
    <citation type="journal article" date="2014" name="Int. J. Syst. Evol. Microbiol.">
        <title>Complete genome sequence of Corynebacterium casei LMG S-19264T (=DSM 44701T), isolated from a smear-ripened cheese.</title>
        <authorList>
            <consortium name="US DOE Joint Genome Institute (JGI-PGF)"/>
            <person name="Walter F."/>
            <person name="Albersmeier A."/>
            <person name="Kalinowski J."/>
            <person name="Ruckert C."/>
        </authorList>
    </citation>
    <scope>NUCLEOTIDE SEQUENCE [LARGE SCALE GENOMIC DNA]</scope>
    <source>
        <strain evidence="7 8">CGMCC 4.7215</strain>
    </source>
</reference>
<evidence type="ECO:0000256" key="4">
    <source>
        <dbReference type="ARBA" id="ARBA00023136"/>
    </source>
</evidence>
<evidence type="ECO:0000259" key="6">
    <source>
        <dbReference type="Pfam" id="PF00892"/>
    </source>
</evidence>
<feature type="transmembrane region" description="Helical" evidence="5">
    <location>
        <begin position="74"/>
        <end position="95"/>
    </location>
</feature>
<dbReference type="PANTHER" id="PTHR32322:SF2">
    <property type="entry name" value="EAMA DOMAIN-CONTAINING PROTEIN"/>
    <property type="match status" value="1"/>
</dbReference>
<dbReference type="SUPFAM" id="SSF103481">
    <property type="entry name" value="Multidrug resistance efflux transporter EmrE"/>
    <property type="match status" value="2"/>
</dbReference>
<feature type="transmembrane region" description="Helical" evidence="5">
    <location>
        <begin position="101"/>
        <end position="122"/>
    </location>
</feature>
<evidence type="ECO:0000313" key="8">
    <source>
        <dbReference type="Proteomes" id="UP001596414"/>
    </source>
</evidence>
<evidence type="ECO:0000256" key="2">
    <source>
        <dbReference type="ARBA" id="ARBA00022692"/>
    </source>
</evidence>
<feature type="transmembrane region" description="Helical" evidence="5">
    <location>
        <begin position="159"/>
        <end position="182"/>
    </location>
</feature>
<dbReference type="PANTHER" id="PTHR32322">
    <property type="entry name" value="INNER MEMBRANE TRANSPORTER"/>
    <property type="match status" value="1"/>
</dbReference>
<feature type="transmembrane region" description="Helical" evidence="5">
    <location>
        <begin position="45"/>
        <end position="62"/>
    </location>
</feature>
<evidence type="ECO:0000256" key="1">
    <source>
        <dbReference type="ARBA" id="ARBA00004141"/>
    </source>
</evidence>
<keyword evidence="4 5" id="KW-0472">Membrane</keyword>
<evidence type="ECO:0000256" key="5">
    <source>
        <dbReference type="SAM" id="Phobius"/>
    </source>
</evidence>
<dbReference type="AlphaFoldDB" id="A0ABD5X6H0"/>
<feature type="transmembrane region" description="Helical" evidence="5">
    <location>
        <begin position="223"/>
        <end position="243"/>
    </location>
</feature>
<dbReference type="InterPro" id="IPR050638">
    <property type="entry name" value="AA-Vitamin_Transporters"/>
</dbReference>
<dbReference type="InterPro" id="IPR037185">
    <property type="entry name" value="EmrE-like"/>
</dbReference>
<proteinExistence type="predicted"/>
<feature type="domain" description="EamA" evidence="6">
    <location>
        <begin position="13"/>
        <end position="145"/>
    </location>
</feature>
<feature type="domain" description="EamA" evidence="6">
    <location>
        <begin position="160"/>
        <end position="297"/>
    </location>
</feature>
<feature type="transmembrane region" description="Helical" evidence="5">
    <location>
        <begin position="279"/>
        <end position="296"/>
    </location>
</feature>